<feature type="compositionally biased region" description="Polar residues" evidence="1">
    <location>
        <begin position="1"/>
        <end position="11"/>
    </location>
</feature>
<accession>A0AAD1VU32</accession>
<dbReference type="EMBL" id="OW240913">
    <property type="protein sequence ID" value="CAH2254484.1"/>
    <property type="molecule type" value="Genomic_DNA"/>
</dbReference>
<evidence type="ECO:0000313" key="2">
    <source>
        <dbReference type="EMBL" id="CAH2254484.1"/>
    </source>
</evidence>
<dbReference type="AlphaFoldDB" id="A0AAD1VU32"/>
<sequence>TGSLRTDSQTLDHCAPTPRHWITPHRLPDTEHQRPDTGSLRTPTTRHSDQYCQCTLHNGSLHATPRH</sequence>
<feature type="region of interest" description="Disordered" evidence="1">
    <location>
        <begin position="1"/>
        <end position="47"/>
    </location>
</feature>
<gene>
    <name evidence="2" type="ORF">PECUL_23A018070</name>
</gene>
<name>A0AAD1VU32_PELCU</name>
<feature type="non-terminal residue" evidence="2">
    <location>
        <position position="1"/>
    </location>
</feature>
<evidence type="ECO:0000256" key="1">
    <source>
        <dbReference type="SAM" id="MobiDB-lite"/>
    </source>
</evidence>
<reference evidence="2" key="1">
    <citation type="submission" date="2022-03" db="EMBL/GenBank/DDBJ databases">
        <authorList>
            <person name="Alioto T."/>
            <person name="Alioto T."/>
            <person name="Gomez Garrido J."/>
        </authorList>
    </citation>
    <scope>NUCLEOTIDE SEQUENCE</scope>
</reference>
<protein>
    <submittedName>
        <fullName evidence="2">Uncharacterized protein</fullName>
    </submittedName>
</protein>
<evidence type="ECO:0000313" key="3">
    <source>
        <dbReference type="Proteomes" id="UP001295444"/>
    </source>
</evidence>
<proteinExistence type="predicted"/>
<organism evidence="2 3">
    <name type="scientific">Pelobates cultripes</name>
    <name type="common">Western spadefoot toad</name>
    <dbReference type="NCBI Taxonomy" id="61616"/>
    <lineage>
        <taxon>Eukaryota</taxon>
        <taxon>Metazoa</taxon>
        <taxon>Chordata</taxon>
        <taxon>Craniata</taxon>
        <taxon>Vertebrata</taxon>
        <taxon>Euteleostomi</taxon>
        <taxon>Amphibia</taxon>
        <taxon>Batrachia</taxon>
        <taxon>Anura</taxon>
        <taxon>Pelobatoidea</taxon>
        <taxon>Pelobatidae</taxon>
        <taxon>Pelobates</taxon>
    </lineage>
</organism>
<feature type="compositionally biased region" description="Basic and acidic residues" evidence="1">
    <location>
        <begin position="26"/>
        <end position="35"/>
    </location>
</feature>
<dbReference type="Proteomes" id="UP001295444">
    <property type="component" value="Chromosome 02"/>
</dbReference>
<keyword evidence="3" id="KW-1185">Reference proteome</keyword>